<dbReference type="RefSeq" id="WP_147102189.1">
    <property type="nucleotide sequence ID" value="NZ_VOOS01000007.1"/>
</dbReference>
<dbReference type="SUPFAM" id="SSF53448">
    <property type="entry name" value="Nucleotide-diphospho-sugar transferases"/>
    <property type="match status" value="1"/>
</dbReference>
<evidence type="ECO:0000259" key="1">
    <source>
        <dbReference type="Pfam" id="PF00535"/>
    </source>
</evidence>
<feature type="domain" description="Glycosyltransferase 2-like" evidence="1">
    <location>
        <begin position="7"/>
        <end position="144"/>
    </location>
</feature>
<dbReference type="GO" id="GO:0016758">
    <property type="term" value="F:hexosyltransferase activity"/>
    <property type="evidence" value="ECO:0007669"/>
    <property type="project" value="UniProtKB-ARBA"/>
</dbReference>
<dbReference type="CDD" id="cd06433">
    <property type="entry name" value="GT_2_WfgS_like"/>
    <property type="match status" value="1"/>
</dbReference>
<protein>
    <submittedName>
        <fullName evidence="2">Glycosyltransferase</fullName>
    </submittedName>
</protein>
<sequence>MSNPKVTIITVCYNSAKTIEDTIQSVINQTYDNIEYIIVDGLSTDNTLEIINKYQDKIATIVSEKDNGLYDAINKGIGLATGDIIANLNSDDFYVDNNVIADIVAKMEDEKSDTLYSDLYYVDAIDTSKVTRNWVSGQYDSGMFFKGWMPPHPTFFVRKRVYDNYGKFNLELKSAADYEIMLRFIHKHECSISYLPRVTVRMRVGGVSNVSLINRLKANREDKRAWELNGLKPKPYTLIFKPLSKVLQFVKKS</sequence>
<organism evidence="2 3">
    <name type="scientific">Vicingus serpentipes</name>
    <dbReference type="NCBI Taxonomy" id="1926625"/>
    <lineage>
        <taxon>Bacteria</taxon>
        <taxon>Pseudomonadati</taxon>
        <taxon>Bacteroidota</taxon>
        <taxon>Flavobacteriia</taxon>
        <taxon>Flavobacteriales</taxon>
        <taxon>Vicingaceae</taxon>
        <taxon>Vicingus</taxon>
    </lineage>
</organism>
<dbReference type="InterPro" id="IPR029044">
    <property type="entry name" value="Nucleotide-diphossugar_trans"/>
</dbReference>
<dbReference type="PANTHER" id="PTHR22916">
    <property type="entry name" value="GLYCOSYLTRANSFERASE"/>
    <property type="match status" value="1"/>
</dbReference>
<keyword evidence="2" id="KW-0808">Transferase</keyword>
<reference evidence="2 3" key="1">
    <citation type="submission" date="2019-08" db="EMBL/GenBank/DDBJ databases">
        <title>Genome of Vicingus serpentipes NCIMB 15042.</title>
        <authorList>
            <person name="Bowman J.P."/>
        </authorList>
    </citation>
    <scope>NUCLEOTIDE SEQUENCE [LARGE SCALE GENOMIC DNA]</scope>
    <source>
        <strain evidence="2 3">NCIMB 15042</strain>
    </source>
</reference>
<gene>
    <name evidence="2" type="ORF">FRY74_12660</name>
</gene>
<evidence type="ECO:0000313" key="3">
    <source>
        <dbReference type="Proteomes" id="UP000321721"/>
    </source>
</evidence>
<evidence type="ECO:0000313" key="2">
    <source>
        <dbReference type="EMBL" id="TXB63716.1"/>
    </source>
</evidence>
<keyword evidence="3" id="KW-1185">Reference proteome</keyword>
<proteinExistence type="predicted"/>
<dbReference type="AlphaFoldDB" id="A0A5C6RN23"/>
<dbReference type="Gene3D" id="3.90.550.10">
    <property type="entry name" value="Spore Coat Polysaccharide Biosynthesis Protein SpsA, Chain A"/>
    <property type="match status" value="1"/>
</dbReference>
<accession>A0A5C6RN23</accession>
<dbReference type="InterPro" id="IPR001173">
    <property type="entry name" value="Glyco_trans_2-like"/>
</dbReference>
<dbReference type="EMBL" id="VOOS01000007">
    <property type="protein sequence ID" value="TXB63716.1"/>
    <property type="molecule type" value="Genomic_DNA"/>
</dbReference>
<dbReference type="OrthoDB" id="9788101at2"/>
<dbReference type="Pfam" id="PF00535">
    <property type="entry name" value="Glycos_transf_2"/>
    <property type="match status" value="1"/>
</dbReference>
<name>A0A5C6RN23_9FLAO</name>
<comment type="caution">
    <text evidence="2">The sequence shown here is derived from an EMBL/GenBank/DDBJ whole genome shotgun (WGS) entry which is preliminary data.</text>
</comment>
<dbReference type="PANTHER" id="PTHR22916:SF3">
    <property type="entry name" value="UDP-GLCNAC:BETAGAL BETA-1,3-N-ACETYLGLUCOSAMINYLTRANSFERASE-LIKE PROTEIN 1"/>
    <property type="match status" value="1"/>
</dbReference>
<dbReference type="Proteomes" id="UP000321721">
    <property type="component" value="Unassembled WGS sequence"/>
</dbReference>